<name>A0A2D4J588_MICLE</name>
<accession>A0A2D4J588</accession>
<organism evidence="1">
    <name type="scientific">Micrurus lemniscatus lemniscatus</name>
    <dbReference type="NCBI Taxonomy" id="129467"/>
    <lineage>
        <taxon>Eukaryota</taxon>
        <taxon>Metazoa</taxon>
        <taxon>Chordata</taxon>
        <taxon>Craniata</taxon>
        <taxon>Vertebrata</taxon>
        <taxon>Euteleostomi</taxon>
        <taxon>Lepidosauria</taxon>
        <taxon>Squamata</taxon>
        <taxon>Bifurcata</taxon>
        <taxon>Unidentata</taxon>
        <taxon>Episquamata</taxon>
        <taxon>Toxicofera</taxon>
        <taxon>Serpentes</taxon>
        <taxon>Colubroidea</taxon>
        <taxon>Elapidae</taxon>
        <taxon>Elapinae</taxon>
        <taxon>Micrurus</taxon>
    </lineage>
</organism>
<protein>
    <submittedName>
        <fullName evidence="1">Uncharacterized protein</fullName>
    </submittedName>
</protein>
<proteinExistence type="predicted"/>
<reference evidence="1" key="2">
    <citation type="submission" date="2017-11" db="EMBL/GenBank/DDBJ databases">
        <title>Coralsnake Venomics: Analyses of Venom Gland Transcriptomes and Proteomes of Six Brazilian Taxa.</title>
        <authorList>
            <person name="Aird S.D."/>
            <person name="Jorge da Silva N."/>
            <person name="Qiu L."/>
            <person name="Villar-Briones A."/>
            <person name="Aparecida-Saddi V."/>
            <person name="Campos-Telles M.P."/>
            <person name="Grau M."/>
            <person name="Mikheyev A.S."/>
        </authorList>
    </citation>
    <scope>NUCLEOTIDE SEQUENCE</scope>
    <source>
        <tissue evidence="1">Venom_gland</tissue>
    </source>
</reference>
<sequence length="108" mass="12260">MLDYSDINSSCAHLCGLDTFLPGMKTKEQGRVYISSHFNLSSLCFYIRDLCTDKFFIISESGTIGINWWVFYICLPHLRVRYAMGFKFAEVSKDAEGESGKVDISIPI</sequence>
<dbReference type="AlphaFoldDB" id="A0A2D4J588"/>
<reference evidence="1" key="1">
    <citation type="submission" date="2017-07" db="EMBL/GenBank/DDBJ databases">
        <authorList>
            <person name="Mikheyev A."/>
            <person name="Grau M."/>
        </authorList>
    </citation>
    <scope>NUCLEOTIDE SEQUENCE</scope>
    <source>
        <tissue evidence="1">Venom_gland</tissue>
    </source>
</reference>
<dbReference type="EMBL" id="IACK01150180">
    <property type="protein sequence ID" value="LAA91603.1"/>
    <property type="molecule type" value="Transcribed_RNA"/>
</dbReference>
<evidence type="ECO:0000313" key="1">
    <source>
        <dbReference type="EMBL" id="LAA91603.1"/>
    </source>
</evidence>